<keyword evidence="4 10" id="KW-0645">Protease</keyword>
<dbReference type="AlphaFoldDB" id="A0A834T3C1"/>
<dbReference type="GO" id="GO:0005794">
    <property type="term" value="C:Golgi apparatus"/>
    <property type="evidence" value="ECO:0007669"/>
    <property type="project" value="UniProtKB-ARBA"/>
</dbReference>
<evidence type="ECO:0000256" key="10">
    <source>
        <dbReference type="RuleBase" id="RU362115"/>
    </source>
</evidence>
<evidence type="ECO:0000256" key="2">
    <source>
        <dbReference type="ARBA" id="ARBA00004141"/>
    </source>
</evidence>
<feature type="transmembrane region" description="Helical" evidence="10">
    <location>
        <begin position="326"/>
        <end position="346"/>
    </location>
</feature>
<feature type="transmembrane region" description="Helical" evidence="10">
    <location>
        <begin position="258"/>
        <end position="276"/>
    </location>
</feature>
<feature type="transmembrane region" description="Helical" evidence="10">
    <location>
        <begin position="82"/>
        <end position="103"/>
    </location>
</feature>
<name>A0A834T3C1_9FABA</name>
<organism evidence="13 14">
    <name type="scientific">Senna tora</name>
    <dbReference type="NCBI Taxonomy" id="362788"/>
    <lineage>
        <taxon>Eukaryota</taxon>
        <taxon>Viridiplantae</taxon>
        <taxon>Streptophyta</taxon>
        <taxon>Embryophyta</taxon>
        <taxon>Tracheophyta</taxon>
        <taxon>Spermatophyta</taxon>
        <taxon>Magnoliopsida</taxon>
        <taxon>eudicotyledons</taxon>
        <taxon>Gunneridae</taxon>
        <taxon>Pentapetalae</taxon>
        <taxon>rosids</taxon>
        <taxon>fabids</taxon>
        <taxon>Fabales</taxon>
        <taxon>Fabaceae</taxon>
        <taxon>Caesalpinioideae</taxon>
        <taxon>Cassia clade</taxon>
        <taxon>Senna</taxon>
    </lineage>
</organism>
<evidence type="ECO:0000256" key="7">
    <source>
        <dbReference type="ARBA" id="ARBA00022825"/>
    </source>
</evidence>
<dbReference type="EC" id="3.4.21.105" evidence="10"/>
<keyword evidence="9 10" id="KW-0472">Membrane</keyword>
<evidence type="ECO:0000313" key="14">
    <source>
        <dbReference type="Proteomes" id="UP000634136"/>
    </source>
</evidence>
<evidence type="ECO:0000256" key="3">
    <source>
        <dbReference type="ARBA" id="ARBA00009045"/>
    </source>
</evidence>
<dbReference type="Proteomes" id="UP000634136">
    <property type="component" value="Unassembled WGS sequence"/>
</dbReference>
<evidence type="ECO:0000256" key="4">
    <source>
        <dbReference type="ARBA" id="ARBA00022670"/>
    </source>
</evidence>
<evidence type="ECO:0000256" key="9">
    <source>
        <dbReference type="ARBA" id="ARBA00023136"/>
    </source>
</evidence>
<dbReference type="PANTHER" id="PTHR22936:SF87">
    <property type="entry name" value="RHOMBOID-LIKE PROTEIN 5"/>
    <property type="match status" value="1"/>
</dbReference>
<evidence type="ECO:0000256" key="5">
    <source>
        <dbReference type="ARBA" id="ARBA00022692"/>
    </source>
</evidence>
<evidence type="ECO:0000313" key="13">
    <source>
        <dbReference type="EMBL" id="KAF7814347.1"/>
    </source>
</evidence>
<evidence type="ECO:0000256" key="11">
    <source>
        <dbReference type="SAM" id="MobiDB-lite"/>
    </source>
</evidence>
<keyword evidence="7 10" id="KW-0720">Serine protease</keyword>
<comment type="subcellular location">
    <subcellularLocation>
        <location evidence="2 10">Membrane</location>
        <topology evidence="2 10">Multi-pass membrane protein</topology>
    </subcellularLocation>
</comment>
<comment type="catalytic activity">
    <reaction evidence="1 10">
        <text>Cleaves type-1 transmembrane domains using a catalytic dyad composed of serine and histidine that are contributed by different transmembrane domains.</text>
        <dbReference type="EC" id="3.4.21.105"/>
    </reaction>
</comment>
<evidence type="ECO:0000259" key="12">
    <source>
        <dbReference type="Pfam" id="PF01694"/>
    </source>
</evidence>
<dbReference type="GO" id="GO:0004252">
    <property type="term" value="F:serine-type endopeptidase activity"/>
    <property type="evidence" value="ECO:0007669"/>
    <property type="project" value="InterPro"/>
</dbReference>
<feature type="domain" description="Peptidase S54 rhomboid" evidence="12">
    <location>
        <begin position="159"/>
        <end position="300"/>
    </location>
</feature>
<dbReference type="EMBL" id="JAAIUW010000009">
    <property type="protein sequence ID" value="KAF7814347.1"/>
    <property type="molecule type" value="Genomic_DNA"/>
</dbReference>
<reference evidence="13" key="1">
    <citation type="submission" date="2020-09" db="EMBL/GenBank/DDBJ databases">
        <title>Genome-Enabled Discovery of Anthraquinone Biosynthesis in Senna tora.</title>
        <authorList>
            <person name="Kang S.-H."/>
            <person name="Pandey R.P."/>
            <person name="Lee C.-M."/>
            <person name="Sim J.-S."/>
            <person name="Jeong J.-T."/>
            <person name="Choi B.-S."/>
            <person name="Jung M."/>
            <person name="Ginzburg D."/>
            <person name="Zhao K."/>
            <person name="Won S.Y."/>
            <person name="Oh T.-J."/>
            <person name="Yu Y."/>
            <person name="Kim N.-H."/>
            <person name="Lee O.R."/>
            <person name="Lee T.-H."/>
            <person name="Bashyal P."/>
            <person name="Kim T.-S."/>
            <person name="Lee W.-H."/>
            <person name="Kawkins C."/>
            <person name="Kim C.-K."/>
            <person name="Kim J.S."/>
            <person name="Ahn B.O."/>
            <person name="Rhee S.Y."/>
            <person name="Sohng J.K."/>
        </authorList>
    </citation>
    <scope>NUCLEOTIDE SEQUENCE</scope>
    <source>
        <tissue evidence="13">Leaf</tissue>
    </source>
</reference>
<dbReference type="GO" id="GO:0006508">
    <property type="term" value="P:proteolysis"/>
    <property type="evidence" value="ECO:0007669"/>
    <property type="project" value="UniProtKB-KW"/>
</dbReference>
<feature type="region of interest" description="Disordered" evidence="11">
    <location>
        <begin position="1"/>
        <end position="75"/>
    </location>
</feature>
<gene>
    <name evidence="13" type="ORF">G2W53_028316</name>
</gene>
<dbReference type="GO" id="GO:0016020">
    <property type="term" value="C:membrane"/>
    <property type="evidence" value="ECO:0007669"/>
    <property type="project" value="UniProtKB-SubCell"/>
</dbReference>
<feature type="transmembrane region" description="Helical" evidence="10">
    <location>
        <begin position="162"/>
        <end position="185"/>
    </location>
</feature>
<comment type="similarity">
    <text evidence="3 10">Belongs to the peptidase S54 family.</text>
</comment>
<dbReference type="OrthoDB" id="418595at2759"/>
<keyword evidence="5 10" id="KW-0812">Transmembrane</keyword>
<dbReference type="InterPro" id="IPR022764">
    <property type="entry name" value="Peptidase_S54_rhomboid_dom"/>
</dbReference>
<dbReference type="PANTHER" id="PTHR22936">
    <property type="entry name" value="RHOMBOID-RELATED"/>
    <property type="match status" value="1"/>
</dbReference>
<accession>A0A834T3C1</accession>
<dbReference type="InterPro" id="IPR035952">
    <property type="entry name" value="Rhomboid-like_sf"/>
</dbReference>
<proteinExistence type="inferred from homology"/>
<dbReference type="FunFam" id="1.20.1540.10:FF:000019">
    <property type="entry name" value="RHOMBOID-like protein"/>
    <property type="match status" value="1"/>
</dbReference>
<keyword evidence="6 10" id="KW-0378">Hydrolase</keyword>
<evidence type="ECO:0000256" key="6">
    <source>
        <dbReference type="ARBA" id="ARBA00022801"/>
    </source>
</evidence>
<comment type="caution">
    <text evidence="13">The sequence shown here is derived from an EMBL/GenBank/DDBJ whole genome shotgun (WGS) entry which is preliminary data.</text>
</comment>
<dbReference type="Pfam" id="PF01694">
    <property type="entry name" value="Rhomboid"/>
    <property type="match status" value="1"/>
</dbReference>
<dbReference type="SUPFAM" id="SSF144091">
    <property type="entry name" value="Rhomboid-like"/>
    <property type="match status" value="1"/>
</dbReference>
<dbReference type="Gene3D" id="1.20.1540.10">
    <property type="entry name" value="Rhomboid-like"/>
    <property type="match status" value="1"/>
</dbReference>
<keyword evidence="8 10" id="KW-1133">Transmembrane helix</keyword>
<feature type="transmembrane region" description="Helical" evidence="10">
    <location>
        <begin position="225"/>
        <end position="246"/>
    </location>
</feature>
<feature type="transmembrane region" description="Helical" evidence="10">
    <location>
        <begin position="282"/>
        <end position="300"/>
    </location>
</feature>
<dbReference type="InterPro" id="IPR002610">
    <property type="entry name" value="Peptidase_S54_rhomboid-like"/>
</dbReference>
<comment type="function">
    <text evidence="10">Serine protease involved in intramembrane proteolysis.</text>
</comment>
<sequence>MGKSPPSPPADIETAHGGRKGRHSPSYDDVVDETVHGGRKGRPSPPSDIETAHGGRPAGHRKSRSEPPQPTPRFSPPAPKPWFPWLVPLVFVANVALFGYSMYYNDCPEHIDTDRECILSDVLGRFSFQPFKENPLLGPSTRTLQHLGALQKELVVENNEGWRLITCMFLHAGVIHIVANMFSLLSIGIRLEQEFGFVRIGLVYMLAGFAGSLISILHLEATAKPTISVGASGALFGLLGAMLSELLTNWTIYENKCAALLTLVVISALNLSLGFLPRVDNSAHVGGFISGFLLGFVLLMRPQYGYVNRKHIPPGYDVKRKSKFTIYQYILFVLSLIILLVGYMLVQALSRRNIYRQILDT</sequence>
<evidence type="ECO:0000256" key="1">
    <source>
        <dbReference type="ARBA" id="ARBA00000156"/>
    </source>
</evidence>
<protein>
    <recommendedName>
        <fullName evidence="10">RHOMBOID-like protein</fullName>
        <ecNumber evidence="10">3.4.21.105</ecNumber>
    </recommendedName>
</protein>
<feature type="transmembrane region" description="Helical" evidence="10">
    <location>
        <begin position="197"/>
        <end position="219"/>
    </location>
</feature>
<keyword evidence="14" id="KW-1185">Reference proteome</keyword>
<evidence type="ECO:0000256" key="8">
    <source>
        <dbReference type="ARBA" id="ARBA00022989"/>
    </source>
</evidence>